<keyword evidence="3 9" id="KW-0378">Hydrolase</keyword>
<evidence type="ECO:0000256" key="9">
    <source>
        <dbReference type="HAMAP-Rule" id="MF_01884"/>
    </source>
</evidence>
<evidence type="ECO:0000256" key="7">
    <source>
        <dbReference type="ARBA" id="ARBA00023015"/>
    </source>
</evidence>
<evidence type="ECO:0000256" key="3">
    <source>
        <dbReference type="ARBA" id="ARBA00022801"/>
    </source>
</evidence>
<feature type="domain" description="Rho RNA-BD" evidence="13">
    <location>
        <begin position="296"/>
        <end position="377"/>
    </location>
</feature>
<dbReference type="SUPFAM" id="SSF68912">
    <property type="entry name" value="Rho N-terminal domain-like"/>
    <property type="match status" value="1"/>
</dbReference>
<dbReference type="NCBIfam" id="NF006886">
    <property type="entry name" value="PRK09376.1"/>
    <property type="match status" value="1"/>
</dbReference>
<feature type="compositionally biased region" description="Low complexity" evidence="12">
    <location>
        <begin position="92"/>
        <end position="132"/>
    </location>
</feature>
<evidence type="ECO:0000313" key="14">
    <source>
        <dbReference type="EMBL" id="MFC7449515.1"/>
    </source>
</evidence>
<feature type="compositionally biased region" description="Basic residues" evidence="12">
    <location>
        <begin position="262"/>
        <end position="274"/>
    </location>
</feature>
<dbReference type="Pfam" id="PF00006">
    <property type="entry name" value="ATP-synt_ab"/>
    <property type="match status" value="1"/>
</dbReference>
<dbReference type="InterPro" id="IPR003593">
    <property type="entry name" value="AAA+_ATPase"/>
</dbReference>
<name>A0ABW2S0I2_9NOCA</name>
<feature type="region of interest" description="Disordered" evidence="12">
    <location>
        <begin position="1"/>
        <end position="51"/>
    </location>
</feature>
<feature type="compositionally biased region" description="Basic and acidic residues" evidence="12">
    <location>
        <begin position="182"/>
        <end position="234"/>
    </location>
</feature>
<dbReference type="InterPro" id="IPR012340">
    <property type="entry name" value="NA-bd_OB-fold"/>
</dbReference>
<dbReference type="InterPro" id="IPR011129">
    <property type="entry name" value="CSD"/>
</dbReference>
<evidence type="ECO:0000256" key="2">
    <source>
        <dbReference type="ARBA" id="ARBA00022741"/>
    </source>
</evidence>
<dbReference type="EC" id="3.6.4.-" evidence="9 10"/>
<dbReference type="PANTHER" id="PTHR46425">
    <property type="entry name" value="TRANSCRIPTION TERMINATION FACTOR RHO"/>
    <property type="match status" value="1"/>
</dbReference>
<comment type="caution">
    <text evidence="14">The sequence shown here is derived from an EMBL/GenBank/DDBJ whole genome shotgun (WGS) entry which is preliminary data.</text>
</comment>
<feature type="binding site" evidence="9">
    <location>
        <begin position="432"/>
        <end position="437"/>
    </location>
    <ligand>
        <name>ATP</name>
        <dbReference type="ChEBI" id="CHEBI:30616"/>
    </ligand>
</feature>
<evidence type="ECO:0000256" key="6">
    <source>
        <dbReference type="ARBA" id="ARBA00022884"/>
    </source>
</evidence>
<evidence type="ECO:0000256" key="5">
    <source>
        <dbReference type="ARBA" id="ARBA00022840"/>
    </source>
</evidence>
<comment type="caution">
    <text evidence="9">Lacks conserved residue(s) required for the propagation of feature annotation.</text>
</comment>
<dbReference type="InterPro" id="IPR004665">
    <property type="entry name" value="Term_rho"/>
</dbReference>
<comment type="similarity">
    <text evidence="9 11">Belongs to the Rho family.</text>
</comment>
<protein>
    <recommendedName>
        <fullName evidence="9 10">Transcription termination factor Rho</fullName>
        <ecNumber evidence="9 10">3.6.4.-</ecNumber>
    </recommendedName>
    <alternativeName>
        <fullName evidence="9">ATP-dependent helicase Rho</fullName>
    </alternativeName>
</protein>
<dbReference type="PANTHER" id="PTHR46425:SF1">
    <property type="entry name" value="TRANSCRIPTION TERMINATION FACTOR RHO"/>
    <property type="match status" value="1"/>
</dbReference>
<dbReference type="NCBIfam" id="TIGR00767">
    <property type="entry name" value="rho"/>
    <property type="match status" value="1"/>
</dbReference>
<dbReference type="Gene3D" id="2.40.50.140">
    <property type="entry name" value="Nucleic acid-binding proteins"/>
    <property type="match status" value="1"/>
</dbReference>
<dbReference type="Pfam" id="PF07498">
    <property type="entry name" value="Rho_N"/>
    <property type="match status" value="1"/>
</dbReference>
<keyword evidence="8 9" id="KW-0804">Transcription</keyword>
<keyword evidence="15" id="KW-1185">Reference proteome</keyword>
<evidence type="ECO:0000256" key="10">
    <source>
        <dbReference type="NCBIfam" id="TIGR00767"/>
    </source>
</evidence>
<dbReference type="SMART" id="SM00357">
    <property type="entry name" value="CSP"/>
    <property type="match status" value="1"/>
</dbReference>
<feature type="binding site" evidence="9">
    <location>
        <position position="463"/>
    </location>
    <ligand>
        <name>ATP</name>
        <dbReference type="ChEBI" id="CHEBI:30616"/>
    </ligand>
</feature>
<evidence type="ECO:0000313" key="15">
    <source>
        <dbReference type="Proteomes" id="UP001596484"/>
    </source>
</evidence>
<reference evidence="15" key="1">
    <citation type="journal article" date="2019" name="Int. J. Syst. Evol. Microbiol.">
        <title>The Global Catalogue of Microorganisms (GCM) 10K type strain sequencing project: providing services to taxonomists for standard genome sequencing and annotation.</title>
        <authorList>
            <consortium name="The Broad Institute Genomics Platform"/>
            <consortium name="The Broad Institute Genome Sequencing Center for Infectious Disease"/>
            <person name="Wu L."/>
            <person name="Ma J."/>
        </authorList>
    </citation>
    <scope>NUCLEOTIDE SEQUENCE [LARGE SCALE GENOMIC DNA]</scope>
    <source>
        <strain evidence="15">ICMP 19430</strain>
    </source>
</reference>
<dbReference type="RefSeq" id="WP_378406598.1">
    <property type="nucleotide sequence ID" value="NZ_JBHTCS010000018.1"/>
</dbReference>
<dbReference type="HAMAP" id="MF_01884">
    <property type="entry name" value="Rho"/>
    <property type="match status" value="1"/>
</dbReference>
<dbReference type="InterPro" id="IPR011112">
    <property type="entry name" value="Rho-like_N"/>
</dbReference>
<gene>
    <name evidence="9 14" type="primary">rho</name>
    <name evidence="14" type="ORF">ACFQS9_16580</name>
</gene>
<comment type="subunit">
    <text evidence="9">Homohexamer. The homohexamer assembles into an open ring structure.</text>
</comment>
<dbReference type="PROSITE" id="PS51856">
    <property type="entry name" value="RHO_RNA_BD"/>
    <property type="match status" value="1"/>
</dbReference>
<keyword evidence="6 9" id="KW-0694">RNA-binding</keyword>
<comment type="function">
    <text evidence="9">Facilitates transcription termination by a mechanism that involves Rho binding to the nascent RNA, activation of Rho's RNA-dependent ATPase activity, and release of the mRNA from the DNA template.</text>
</comment>
<dbReference type="SUPFAM" id="SSF50249">
    <property type="entry name" value="Nucleic acid-binding proteins"/>
    <property type="match status" value="1"/>
</dbReference>
<accession>A0ABW2S0I2</accession>
<dbReference type="InterPro" id="IPR000194">
    <property type="entry name" value="ATPase_F1/V1/A1_a/bsu_nucl-bd"/>
</dbReference>
<organism evidence="14 15">
    <name type="scientific">Rhodococcus daqingensis</name>
    <dbReference type="NCBI Taxonomy" id="2479363"/>
    <lineage>
        <taxon>Bacteria</taxon>
        <taxon>Bacillati</taxon>
        <taxon>Actinomycetota</taxon>
        <taxon>Actinomycetes</taxon>
        <taxon>Mycobacteriales</taxon>
        <taxon>Nocardiaceae</taxon>
        <taxon>Rhodococcus</taxon>
    </lineage>
</organism>
<evidence type="ECO:0000256" key="8">
    <source>
        <dbReference type="ARBA" id="ARBA00023163"/>
    </source>
</evidence>
<keyword evidence="1 9" id="KW-0806">Transcription termination</keyword>
<dbReference type="SUPFAM" id="SSF52540">
    <property type="entry name" value="P-loop containing nucleoside triphosphate hydrolases"/>
    <property type="match status" value="1"/>
</dbReference>
<keyword evidence="5 9" id="KW-0067">ATP-binding</keyword>
<dbReference type="InterPro" id="IPR041703">
    <property type="entry name" value="Rho_factor_ATP-bd"/>
</dbReference>
<keyword evidence="4 9" id="KW-0347">Helicase</keyword>
<feature type="compositionally biased region" description="Basic and acidic residues" evidence="12">
    <location>
        <begin position="245"/>
        <end position="254"/>
    </location>
</feature>
<sequence>MTDTDLIATPVLDTPVDSAASQAGGTAHTSEATGDAVATSTKRADARRGSGLSGMVLAELRGLASELGIKGTSGLRKGDLIAAIKERQGGSSATKTAAPKAAAPVEAPASEATTAPQRVAEAAPAVESAPAATERPATQPVESAEGEQGGRRNRQRRGSSRQAGSPEQGESTASTAPAAEQGGDRQPRQDQGGRQEQGGERNRRDRNQGERNQGERGQGERNQGERNQGERNQGERGQGGNGPRGEGRGDNRGGEDEDGRGRRGRRFRERRRGRDRGEGGGAGSDRDLEIREDDVLQPVAGILDVLDNYAFVRTSGYLAGPNDVYVSMNLIRKNGLRRGDAITGAVRVAREGEGGGGGSQRQKFNPLVRLDTVNGGDVEAAKRRPEFGKLTPLYPNQRLRLETTPNILTTRVIDLVMPIGKGQRALIVSPPKAGKTSVLQAIANAIATNNPECYLMVVLVDERPEEVTDMQRSVKGEVIASTFDRPPSDHTSVAELAIERAKRLVEEGKDVVVLLDSITRLGRAYNNSSPASGRILSGGVDSTALYPPKRFLGAARNIENGGSLTIIATAMVETGSTGDTVIFEEFKGTGNAELKLDRKIAERRVFPAVDVNPSGTRKDELLLSPDEAAVLHKLRRVLSGLDSHQAIDLLIDRLKKSKNNLEFLMQVSKTAPGAMGDDD</sequence>
<evidence type="ECO:0000256" key="11">
    <source>
        <dbReference type="PROSITE-ProRule" id="PRU01203"/>
    </source>
</evidence>
<evidence type="ECO:0000259" key="13">
    <source>
        <dbReference type="PROSITE" id="PS51856"/>
    </source>
</evidence>
<dbReference type="Proteomes" id="UP001596484">
    <property type="component" value="Unassembled WGS sequence"/>
</dbReference>
<dbReference type="InterPro" id="IPR011113">
    <property type="entry name" value="Rho_RNA-bd"/>
</dbReference>
<dbReference type="Gene3D" id="3.40.50.300">
    <property type="entry name" value="P-loop containing nucleotide triphosphate hydrolases"/>
    <property type="match status" value="1"/>
</dbReference>
<dbReference type="SMART" id="SM00959">
    <property type="entry name" value="Rho_N"/>
    <property type="match status" value="1"/>
</dbReference>
<feature type="region of interest" description="Disordered" evidence="12">
    <location>
        <begin position="86"/>
        <end position="289"/>
    </location>
</feature>
<dbReference type="SMART" id="SM00382">
    <property type="entry name" value="AAA"/>
    <property type="match status" value="1"/>
</dbReference>
<dbReference type="CDD" id="cd01128">
    <property type="entry name" value="rho_factor_C"/>
    <property type="match status" value="1"/>
</dbReference>
<feature type="binding site" evidence="9">
    <location>
        <begin position="420"/>
        <end position="425"/>
    </location>
    <ligand>
        <name>ATP</name>
        <dbReference type="ChEBI" id="CHEBI:30616"/>
    </ligand>
</feature>
<feature type="compositionally biased region" description="Polar residues" evidence="12">
    <location>
        <begin position="19"/>
        <end position="32"/>
    </location>
</feature>
<dbReference type="EMBL" id="JBHTCS010000018">
    <property type="protein sequence ID" value="MFC7449515.1"/>
    <property type="molecule type" value="Genomic_DNA"/>
</dbReference>
<proteinExistence type="inferred from homology"/>
<dbReference type="InterPro" id="IPR027417">
    <property type="entry name" value="P-loop_NTPase"/>
</dbReference>
<dbReference type="InterPro" id="IPR036269">
    <property type="entry name" value="Rho_N_sf"/>
</dbReference>
<keyword evidence="2 9" id="KW-0547">Nucleotide-binding</keyword>
<dbReference type="Pfam" id="PF07497">
    <property type="entry name" value="Rho_RNA_bind"/>
    <property type="match status" value="1"/>
</dbReference>
<keyword evidence="7 9" id="KW-0805">Transcription regulation</keyword>
<evidence type="ECO:0000256" key="4">
    <source>
        <dbReference type="ARBA" id="ARBA00022806"/>
    </source>
</evidence>
<evidence type="ECO:0000256" key="1">
    <source>
        <dbReference type="ARBA" id="ARBA00022472"/>
    </source>
</evidence>
<evidence type="ECO:0000256" key="12">
    <source>
        <dbReference type="SAM" id="MobiDB-lite"/>
    </source>
</evidence>